<dbReference type="FunFam" id="3.40.1440.10:FF:000001">
    <property type="entry name" value="UvrABC system protein C"/>
    <property type="match status" value="1"/>
</dbReference>
<dbReference type="Gene3D" id="3.40.1440.10">
    <property type="entry name" value="GIY-YIG endonuclease"/>
    <property type="match status" value="1"/>
</dbReference>
<sequence>MSKAYSENLNNKIKLLPENSGVYLMKDENGTIIYVGKAKVLKNRVTQYFRKNSNHTPKVLKMVENIADFEYIITNNEMEALILECNLIKKYRPYYNILMRDDKTYPYIKITIKDEYPKLFVTRKYINDGNKYFGPYANATYAKKAVSTINELYPIAMCKKELKSGVKKGDVCLNYHIGQCLGVCRGNIDTKLYNGYIKEIIDILNGKTSKIIQSLENKMNDYSENLDFENAGKVRDKIFAIRGLKSEQNVSNANADNMDILGLAMAEDMACVQVYALRDKKIVGRENYILKGQNEKDVSEVLAAFIKQFYTNTPFIPPLILVEKEFDDIDNIKDMLTNLKSKKVEIKVPVKGEKKKLLKLATDNAKLNLENIIGKEKQKALMEKKAVKEINEYANISKEGNFRYEAYDISNTSGVDSVGVMVVFDGAKRNYKAYRKFKVKSIEGPNDYGSMVEVIFRRLNRAQKELKQNDDNPRFLPLPDVIFVDGGIGHVNAVKNVVDTFDFNIKVLGLGKNNKHKLKEVVKNNEEARNIRDFEFAGKLLNDISEEVHRFAIDYHKNLRSKSFLKTTLEEIEGIGKVKCRNLLKHFKNMEELKNASIEEIVKVDGMNEELAKKVKDHFKND</sequence>
<gene>
    <name evidence="7 11" type="primary">uvrC</name>
    <name evidence="11" type="ORF">DW687_02430</name>
</gene>
<evidence type="ECO:0000256" key="1">
    <source>
        <dbReference type="ARBA" id="ARBA00022490"/>
    </source>
</evidence>
<dbReference type="Gene3D" id="4.10.860.10">
    <property type="entry name" value="UVR domain"/>
    <property type="match status" value="1"/>
</dbReference>
<dbReference type="InterPro" id="IPR036876">
    <property type="entry name" value="UVR_dom_sf"/>
</dbReference>
<dbReference type="Pfam" id="PF01541">
    <property type="entry name" value="GIY-YIG"/>
    <property type="match status" value="1"/>
</dbReference>
<dbReference type="Pfam" id="PF08459">
    <property type="entry name" value="UvrC_RNaseH_dom"/>
    <property type="match status" value="1"/>
</dbReference>
<evidence type="ECO:0000259" key="8">
    <source>
        <dbReference type="PROSITE" id="PS50151"/>
    </source>
</evidence>
<dbReference type="GO" id="GO:0003677">
    <property type="term" value="F:DNA binding"/>
    <property type="evidence" value="ECO:0007669"/>
    <property type="project" value="UniProtKB-UniRule"/>
</dbReference>
<comment type="subunit">
    <text evidence="7">Interacts with UvrB in an incision complex.</text>
</comment>
<dbReference type="GO" id="GO:0005737">
    <property type="term" value="C:cytoplasm"/>
    <property type="evidence" value="ECO:0007669"/>
    <property type="project" value="UniProtKB-SubCell"/>
</dbReference>
<dbReference type="InterPro" id="IPR001162">
    <property type="entry name" value="UvrC_RNase_H_dom"/>
</dbReference>
<dbReference type="SUPFAM" id="SSF47781">
    <property type="entry name" value="RuvA domain 2-like"/>
    <property type="match status" value="1"/>
</dbReference>
<protein>
    <recommendedName>
        <fullName evidence="7">UvrABC system protein C</fullName>
        <shortName evidence="7">Protein UvrC</shortName>
    </recommendedName>
    <alternativeName>
        <fullName evidence="7">Excinuclease ABC subunit C</fullName>
    </alternativeName>
</protein>
<dbReference type="InterPro" id="IPR000305">
    <property type="entry name" value="GIY-YIG_endonuc"/>
</dbReference>
<comment type="function">
    <text evidence="7">The UvrABC repair system catalyzes the recognition and processing of DNA lesions. UvrC both incises the 5' and 3' sides of the lesion. The N-terminal half is responsible for the 3' incision and the C-terminal half is responsible for the 5' incision.</text>
</comment>
<dbReference type="PANTHER" id="PTHR30562:SF1">
    <property type="entry name" value="UVRABC SYSTEM PROTEIN C"/>
    <property type="match status" value="1"/>
</dbReference>
<dbReference type="InterPro" id="IPR047296">
    <property type="entry name" value="GIY-YIG_UvrC_Cho"/>
</dbReference>
<keyword evidence="5 7" id="KW-0234">DNA repair</keyword>
<dbReference type="GO" id="GO:0009432">
    <property type="term" value="P:SOS response"/>
    <property type="evidence" value="ECO:0007669"/>
    <property type="project" value="UniProtKB-UniRule"/>
</dbReference>
<evidence type="ECO:0000256" key="2">
    <source>
        <dbReference type="ARBA" id="ARBA00022763"/>
    </source>
</evidence>
<evidence type="ECO:0000313" key="11">
    <source>
        <dbReference type="EMBL" id="RGD75199.1"/>
    </source>
</evidence>
<dbReference type="AlphaFoldDB" id="A0A3E3E1Z6"/>
<evidence type="ECO:0000256" key="7">
    <source>
        <dbReference type="HAMAP-Rule" id="MF_00203"/>
    </source>
</evidence>
<feature type="domain" description="UVR" evidence="8">
    <location>
        <begin position="209"/>
        <end position="244"/>
    </location>
</feature>
<feature type="domain" description="GIY-YIG" evidence="9">
    <location>
        <begin position="18"/>
        <end position="97"/>
    </location>
</feature>
<feature type="domain" description="UvrC family homology region profile" evidence="10">
    <location>
        <begin position="260"/>
        <end position="498"/>
    </location>
</feature>
<dbReference type="HAMAP" id="MF_00203">
    <property type="entry name" value="UvrC"/>
    <property type="match status" value="1"/>
</dbReference>
<dbReference type="SUPFAM" id="SSF82771">
    <property type="entry name" value="GIY-YIG endonuclease"/>
    <property type="match status" value="1"/>
</dbReference>
<dbReference type="NCBIfam" id="TIGR00194">
    <property type="entry name" value="uvrC"/>
    <property type="match status" value="1"/>
</dbReference>
<dbReference type="Gene3D" id="1.10.150.20">
    <property type="entry name" value="5' to 3' exonuclease, C-terminal subdomain"/>
    <property type="match status" value="1"/>
</dbReference>
<organism evidence="11 12">
    <name type="scientific">Anaerofustis stercorihominis</name>
    <dbReference type="NCBI Taxonomy" id="214853"/>
    <lineage>
        <taxon>Bacteria</taxon>
        <taxon>Bacillati</taxon>
        <taxon>Bacillota</taxon>
        <taxon>Clostridia</taxon>
        <taxon>Eubacteriales</taxon>
        <taxon>Eubacteriaceae</taxon>
        <taxon>Anaerofustis</taxon>
    </lineage>
</organism>
<dbReference type="InterPro" id="IPR041663">
    <property type="entry name" value="DisA/LigA_HHH"/>
</dbReference>
<dbReference type="Pfam" id="PF02151">
    <property type="entry name" value="UVR"/>
    <property type="match status" value="1"/>
</dbReference>
<dbReference type="InterPro" id="IPR001943">
    <property type="entry name" value="UVR_dom"/>
</dbReference>
<evidence type="ECO:0000313" key="12">
    <source>
        <dbReference type="Proteomes" id="UP000261212"/>
    </source>
</evidence>
<dbReference type="InterPro" id="IPR003583">
    <property type="entry name" value="Hlx-hairpin-Hlx_DNA-bd_motif"/>
</dbReference>
<dbReference type="PROSITE" id="PS50164">
    <property type="entry name" value="GIY_YIG"/>
    <property type="match status" value="1"/>
</dbReference>
<reference evidence="11 12" key="1">
    <citation type="submission" date="2018-08" db="EMBL/GenBank/DDBJ databases">
        <title>A genome reference for cultivated species of the human gut microbiota.</title>
        <authorList>
            <person name="Zou Y."/>
            <person name="Xue W."/>
            <person name="Luo G."/>
        </authorList>
    </citation>
    <scope>NUCLEOTIDE SEQUENCE [LARGE SCALE GENOMIC DNA]</scope>
    <source>
        <strain evidence="11 12">AM25-6</strain>
    </source>
</reference>
<name>A0A3E3E1Z6_9FIRM</name>
<evidence type="ECO:0000256" key="4">
    <source>
        <dbReference type="ARBA" id="ARBA00022881"/>
    </source>
</evidence>
<dbReference type="InterPro" id="IPR004791">
    <property type="entry name" value="UvrC"/>
</dbReference>
<dbReference type="GO" id="GO:0009380">
    <property type="term" value="C:excinuclease repair complex"/>
    <property type="evidence" value="ECO:0007669"/>
    <property type="project" value="InterPro"/>
</dbReference>
<dbReference type="EMBL" id="QUSM01000002">
    <property type="protein sequence ID" value="RGD75199.1"/>
    <property type="molecule type" value="Genomic_DNA"/>
</dbReference>
<dbReference type="GO" id="GO:0006289">
    <property type="term" value="P:nucleotide-excision repair"/>
    <property type="evidence" value="ECO:0007669"/>
    <property type="project" value="UniProtKB-UniRule"/>
</dbReference>
<dbReference type="CDD" id="cd10434">
    <property type="entry name" value="GIY-YIG_UvrC_Cho"/>
    <property type="match status" value="1"/>
</dbReference>
<dbReference type="SMART" id="SM00278">
    <property type="entry name" value="HhH1"/>
    <property type="match status" value="2"/>
</dbReference>
<comment type="subcellular location">
    <subcellularLocation>
        <location evidence="7">Cytoplasm</location>
    </subcellularLocation>
</comment>
<evidence type="ECO:0000256" key="3">
    <source>
        <dbReference type="ARBA" id="ARBA00022769"/>
    </source>
</evidence>
<evidence type="ECO:0000259" key="10">
    <source>
        <dbReference type="PROSITE" id="PS50165"/>
    </source>
</evidence>
<proteinExistence type="inferred from homology"/>
<keyword evidence="6 7" id="KW-0742">SOS response</keyword>
<dbReference type="GO" id="GO:0009381">
    <property type="term" value="F:excinuclease ABC activity"/>
    <property type="evidence" value="ECO:0007669"/>
    <property type="project" value="UniProtKB-UniRule"/>
</dbReference>
<dbReference type="InterPro" id="IPR035901">
    <property type="entry name" value="GIY-YIG_endonuc_sf"/>
</dbReference>
<comment type="caution">
    <text evidence="11">The sequence shown here is derived from an EMBL/GenBank/DDBJ whole genome shotgun (WGS) entry which is preliminary data.</text>
</comment>
<dbReference type="Pfam" id="PF22920">
    <property type="entry name" value="UvrC_RNaseH"/>
    <property type="match status" value="1"/>
</dbReference>
<dbReference type="Pfam" id="PF12826">
    <property type="entry name" value="HHH_2"/>
    <property type="match status" value="1"/>
</dbReference>
<keyword evidence="4 7" id="KW-0267">Excision nuclease</keyword>
<dbReference type="PANTHER" id="PTHR30562">
    <property type="entry name" value="UVRC/OXIDOREDUCTASE"/>
    <property type="match status" value="1"/>
</dbReference>
<accession>A0A3E3E1Z6</accession>
<dbReference type="Gene3D" id="3.30.420.340">
    <property type="entry name" value="UvrC, RNAse H endonuclease domain"/>
    <property type="match status" value="1"/>
</dbReference>
<keyword evidence="3 7" id="KW-0228">DNA excision</keyword>
<evidence type="ECO:0000256" key="5">
    <source>
        <dbReference type="ARBA" id="ARBA00023204"/>
    </source>
</evidence>
<dbReference type="SUPFAM" id="SSF46600">
    <property type="entry name" value="C-terminal UvrC-binding domain of UvrB"/>
    <property type="match status" value="1"/>
</dbReference>
<dbReference type="RefSeq" id="WP_117531362.1">
    <property type="nucleotide sequence ID" value="NZ_QUSM01000002.1"/>
</dbReference>
<dbReference type="Proteomes" id="UP000261212">
    <property type="component" value="Unassembled WGS sequence"/>
</dbReference>
<comment type="similarity">
    <text evidence="7">Belongs to the UvrC family.</text>
</comment>
<dbReference type="SMART" id="SM00465">
    <property type="entry name" value="GIYc"/>
    <property type="match status" value="1"/>
</dbReference>
<dbReference type="InterPro" id="IPR050066">
    <property type="entry name" value="UvrABC_protein_C"/>
</dbReference>
<evidence type="ECO:0000256" key="6">
    <source>
        <dbReference type="ARBA" id="ARBA00023236"/>
    </source>
</evidence>
<dbReference type="InterPro" id="IPR038476">
    <property type="entry name" value="UvrC_RNase_H_dom_sf"/>
</dbReference>
<keyword evidence="1 7" id="KW-0963">Cytoplasm</keyword>
<dbReference type="InterPro" id="IPR010994">
    <property type="entry name" value="RuvA_2-like"/>
</dbReference>
<evidence type="ECO:0000259" key="9">
    <source>
        <dbReference type="PROSITE" id="PS50164"/>
    </source>
</evidence>
<keyword evidence="2 7" id="KW-0227">DNA damage</keyword>
<dbReference type="PROSITE" id="PS50151">
    <property type="entry name" value="UVR"/>
    <property type="match status" value="1"/>
</dbReference>
<dbReference type="PROSITE" id="PS50165">
    <property type="entry name" value="UVRC"/>
    <property type="match status" value="1"/>
</dbReference>